<sequence>MLTCFLEHEKNSERVARGLKASIHNPRVSPEAKAHAEERLHEMGYEIEPDKDSGPTPAHSKHEARVLGGYKATLSKKGVSEEAKRHARQVLEEHEAI</sequence>
<evidence type="ECO:0000313" key="2">
    <source>
        <dbReference type="EMBL" id="KIL68381.1"/>
    </source>
</evidence>
<feature type="region of interest" description="Disordered" evidence="1">
    <location>
        <begin position="76"/>
        <end position="97"/>
    </location>
</feature>
<gene>
    <name evidence="2" type="ORF">M378DRAFT_120386</name>
</gene>
<dbReference type="GO" id="GO:0005737">
    <property type="term" value="C:cytoplasm"/>
    <property type="evidence" value="ECO:0007669"/>
    <property type="project" value="TreeGrafter"/>
</dbReference>
<dbReference type="InParanoid" id="A0A0C2XG12"/>
<dbReference type="PANTHER" id="PTHR36576:SF1">
    <property type="entry name" value="UPF0654 PROTEIN C11D3.01C-RELATED"/>
    <property type="match status" value="1"/>
</dbReference>
<dbReference type="OrthoDB" id="5419162at2759"/>
<evidence type="ECO:0008006" key="4">
    <source>
        <dbReference type="Google" id="ProtNLM"/>
    </source>
</evidence>
<dbReference type="PANTHER" id="PTHR36576">
    <property type="entry name" value="UPF0654 PROTEIN C11D3.01C-RELATED"/>
    <property type="match status" value="1"/>
</dbReference>
<accession>A0A0C2XG12</accession>
<dbReference type="EMBL" id="KN818228">
    <property type="protein sequence ID" value="KIL68381.1"/>
    <property type="molecule type" value="Genomic_DNA"/>
</dbReference>
<reference evidence="2 3" key="1">
    <citation type="submission" date="2014-04" db="EMBL/GenBank/DDBJ databases">
        <title>Evolutionary Origins and Diversification of the Mycorrhizal Mutualists.</title>
        <authorList>
            <consortium name="DOE Joint Genome Institute"/>
            <consortium name="Mycorrhizal Genomics Consortium"/>
            <person name="Kohler A."/>
            <person name="Kuo A."/>
            <person name="Nagy L.G."/>
            <person name="Floudas D."/>
            <person name="Copeland A."/>
            <person name="Barry K.W."/>
            <person name="Cichocki N."/>
            <person name="Veneault-Fourrey C."/>
            <person name="LaButti K."/>
            <person name="Lindquist E.A."/>
            <person name="Lipzen A."/>
            <person name="Lundell T."/>
            <person name="Morin E."/>
            <person name="Murat C."/>
            <person name="Riley R."/>
            <person name="Ohm R."/>
            <person name="Sun H."/>
            <person name="Tunlid A."/>
            <person name="Henrissat B."/>
            <person name="Grigoriev I.V."/>
            <person name="Hibbett D.S."/>
            <person name="Martin F."/>
        </authorList>
    </citation>
    <scope>NUCLEOTIDE SEQUENCE [LARGE SCALE GENOMIC DNA]</scope>
    <source>
        <strain evidence="2 3">Koide BX008</strain>
    </source>
</reference>
<dbReference type="Pfam" id="PF10346">
    <property type="entry name" value="Con-6"/>
    <property type="match status" value="2"/>
</dbReference>
<evidence type="ECO:0000256" key="1">
    <source>
        <dbReference type="SAM" id="MobiDB-lite"/>
    </source>
</evidence>
<organism evidence="2 3">
    <name type="scientific">Amanita muscaria (strain Koide BX008)</name>
    <dbReference type="NCBI Taxonomy" id="946122"/>
    <lineage>
        <taxon>Eukaryota</taxon>
        <taxon>Fungi</taxon>
        <taxon>Dikarya</taxon>
        <taxon>Basidiomycota</taxon>
        <taxon>Agaricomycotina</taxon>
        <taxon>Agaricomycetes</taxon>
        <taxon>Agaricomycetidae</taxon>
        <taxon>Agaricales</taxon>
        <taxon>Pluteineae</taxon>
        <taxon>Amanitaceae</taxon>
        <taxon>Amanita</taxon>
    </lineage>
</organism>
<dbReference type="HOGENOM" id="CLU_107705_2_1_1"/>
<dbReference type="InterPro" id="IPR052670">
    <property type="entry name" value="UPF0654_domain"/>
</dbReference>
<proteinExistence type="predicted"/>
<dbReference type="Proteomes" id="UP000054549">
    <property type="component" value="Unassembled WGS sequence"/>
</dbReference>
<name>A0A0C2XG12_AMAMK</name>
<feature type="compositionally biased region" description="Basic and acidic residues" evidence="1">
    <location>
        <begin position="78"/>
        <end position="97"/>
    </location>
</feature>
<evidence type="ECO:0000313" key="3">
    <source>
        <dbReference type="Proteomes" id="UP000054549"/>
    </source>
</evidence>
<keyword evidence="3" id="KW-1185">Reference proteome</keyword>
<protein>
    <recommendedName>
        <fullName evidence="4">Conidiation-specific protein 6</fullName>
    </recommendedName>
</protein>
<dbReference type="AlphaFoldDB" id="A0A0C2XG12"/>
<dbReference type="InterPro" id="IPR018824">
    <property type="entry name" value="Conidiation-specific_6"/>
</dbReference>